<protein>
    <submittedName>
        <fullName evidence="2">Uncharacterized protein</fullName>
    </submittedName>
</protein>
<dbReference type="OrthoDB" id="691043at2759"/>
<dbReference type="OMA" id="CEEELEH"/>
<organism evidence="2">
    <name type="scientific">Nymphaea colorata</name>
    <name type="common">pocket water lily</name>
    <dbReference type="NCBI Taxonomy" id="210225"/>
    <lineage>
        <taxon>Eukaryota</taxon>
        <taxon>Viridiplantae</taxon>
        <taxon>Streptophyta</taxon>
        <taxon>Embryophyta</taxon>
        <taxon>Tracheophyta</taxon>
        <taxon>Spermatophyta</taxon>
        <taxon>Magnoliopsida</taxon>
        <taxon>Nymphaeales</taxon>
        <taxon>Nymphaeaceae</taxon>
        <taxon>Nymphaea</taxon>
    </lineage>
</organism>
<feature type="region of interest" description="Disordered" evidence="1">
    <location>
        <begin position="52"/>
        <end position="92"/>
    </location>
</feature>
<dbReference type="AlphaFoldDB" id="A0A5K1AC88"/>
<gene>
    <name evidence="2" type="ORF">NYM_LOCUS14130</name>
</gene>
<evidence type="ECO:0000313" key="2">
    <source>
        <dbReference type="EMBL" id="VVV99574.1"/>
    </source>
</evidence>
<dbReference type="PANTHER" id="PTHR33257">
    <property type="entry name" value="OS05G0165500 PROTEIN"/>
    <property type="match status" value="1"/>
</dbReference>
<feature type="region of interest" description="Disordered" evidence="1">
    <location>
        <begin position="121"/>
        <end position="146"/>
    </location>
</feature>
<proteinExistence type="predicted"/>
<dbReference type="Gramene" id="NC2G0288080.1">
    <property type="protein sequence ID" value="NC2G0288080.1:cds"/>
    <property type="gene ID" value="NC2G0288080"/>
</dbReference>
<evidence type="ECO:0000256" key="1">
    <source>
        <dbReference type="SAM" id="MobiDB-lite"/>
    </source>
</evidence>
<dbReference type="EMBL" id="LR721780">
    <property type="protein sequence ID" value="VVV99574.1"/>
    <property type="molecule type" value="Genomic_DNA"/>
</dbReference>
<reference evidence="2" key="1">
    <citation type="submission" date="2019-09" db="EMBL/GenBank/DDBJ databases">
        <authorList>
            <person name="Zhang L."/>
        </authorList>
    </citation>
    <scope>NUCLEOTIDE SEQUENCE</scope>
</reference>
<sequence length="194" mass="21634">MVTNSLEPQPKSLYISKDDKFFNRLLSKETSNGNTSCRVYYGVAAGEVPFQWETRPGTPKRPAPTDHIPPLTPPPSFLSPRPQRKQPKSPIDVFPKFTAWRKKSPIRRATSSLHGRCRLYSSTSSSSSSAGCEEELEHAAGSPTSPFRFGQLRKNYSDPQGCLPMLAVKNVFWQVARRGSRASVPASNHQLDPY</sequence>
<name>A0A5K1AC88_9MAGN</name>
<dbReference type="PANTHER" id="PTHR33257:SF4">
    <property type="entry name" value="EXPRESSED PROTEIN"/>
    <property type="match status" value="1"/>
</dbReference>
<accession>A0A5K1AC88</accession>